<dbReference type="PANTHER" id="PTHR43297">
    <property type="entry name" value="OLIGOPEPTIDE TRANSPORT ATP-BINDING PROTEIN APPD"/>
    <property type="match status" value="1"/>
</dbReference>
<organism evidence="9 10">
    <name type="scientific">Thermasporomyces composti</name>
    <dbReference type="NCBI Taxonomy" id="696763"/>
    <lineage>
        <taxon>Bacteria</taxon>
        <taxon>Bacillati</taxon>
        <taxon>Actinomycetota</taxon>
        <taxon>Actinomycetes</taxon>
        <taxon>Propionibacteriales</taxon>
        <taxon>Nocardioidaceae</taxon>
        <taxon>Thermasporomyces</taxon>
    </lineage>
</organism>
<dbReference type="InterPro" id="IPR003439">
    <property type="entry name" value="ABC_transporter-like_ATP-bd"/>
</dbReference>
<comment type="caution">
    <text evidence="9">The sequence shown here is derived from an EMBL/GenBank/DDBJ whole genome shotgun (WGS) entry which is preliminary data.</text>
</comment>
<dbReference type="Pfam" id="PF00005">
    <property type="entry name" value="ABC_tran"/>
    <property type="match status" value="1"/>
</dbReference>
<evidence type="ECO:0000256" key="3">
    <source>
        <dbReference type="ARBA" id="ARBA00022448"/>
    </source>
</evidence>
<sequence>MTAPTSAPTNVGGKAGDSEPLLSLRGLRTHFVRGRETLPAVEGVSFDLAPGRALAIVGESGSGKTVTVRSLLRLLPRSARIVGGEAYFRGRDLLALSEREMRRVRGREIAMVFQNAMEAMNPTLTLERQLTEHLVWHGVCGRAEARERAIRALADVGIPEPERRIRTYPFQLSGGMRQRAMIAMAMLTEPALLIADEPTTAVDVTVQRQILDLLVKVKERGTGIILITHDLGVARYFCDDIVVMYAGRVVERAPTQDLLDDPRHPYSVGLLDSSVELGDRNRPLTPIPGSPPDLARLPEGCPFHPRCSMAERPACLSPQELLPIGEGRQVACWKVRER</sequence>
<dbReference type="CDD" id="cd03257">
    <property type="entry name" value="ABC_NikE_OppD_transporters"/>
    <property type="match status" value="1"/>
</dbReference>
<dbReference type="InterPro" id="IPR013563">
    <property type="entry name" value="Oligopep_ABC_C"/>
</dbReference>
<evidence type="ECO:0000256" key="6">
    <source>
        <dbReference type="ARBA" id="ARBA00022840"/>
    </source>
</evidence>
<dbReference type="Pfam" id="PF08352">
    <property type="entry name" value="oligo_HPY"/>
    <property type="match status" value="1"/>
</dbReference>
<feature type="domain" description="ABC transporter" evidence="8">
    <location>
        <begin position="24"/>
        <end position="271"/>
    </location>
</feature>
<evidence type="ECO:0000313" key="10">
    <source>
        <dbReference type="Proteomes" id="UP000256485"/>
    </source>
</evidence>
<dbReference type="GO" id="GO:0016887">
    <property type="term" value="F:ATP hydrolysis activity"/>
    <property type="evidence" value="ECO:0007669"/>
    <property type="project" value="InterPro"/>
</dbReference>
<reference evidence="9 10" key="1">
    <citation type="submission" date="2018-08" db="EMBL/GenBank/DDBJ databases">
        <title>Sequencing the genomes of 1000 actinobacteria strains.</title>
        <authorList>
            <person name="Klenk H.-P."/>
        </authorList>
    </citation>
    <scope>NUCLEOTIDE SEQUENCE [LARGE SCALE GENOMIC DNA]</scope>
    <source>
        <strain evidence="9 10">DSM 22891</strain>
    </source>
</reference>
<dbReference type="GO" id="GO:0005886">
    <property type="term" value="C:plasma membrane"/>
    <property type="evidence" value="ECO:0007669"/>
    <property type="project" value="UniProtKB-SubCell"/>
</dbReference>
<keyword evidence="5" id="KW-0547">Nucleotide-binding</keyword>
<dbReference type="EMBL" id="QTUC01000001">
    <property type="protein sequence ID" value="REF35119.1"/>
    <property type="molecule type" value="Genomic_DNA"/>
</dbReference>
<keyword evidence="7" id="KW-0472">Membrane</keyword>
<evidence type="ECO:0000259" key="8">
    <source>
        <dbReference type="PROSITE" id="PS50893"/>
    </source>
</evidence>
<dbReference type="OrthoDB" id="8481147at2"/>
<evidence type="ECO:0000256" key="4">
    <source>
        <dbReference type="ARBA" id="ARBA00022475"/>
    </source>
</evidence>
<accession>A0A3D9V0W5</accession>
<comment type="similarity">
    <text evidence="2">Belongs to the ABC transporter superfamily.</text>
</comment>
<dbReference type="PANTHER" id="PTHR43297:SF2">
    <property type="entry name" value="DIPEPTIDE TRANSPORT ATP-BINDING PROTEIN DPPD"/>
    <property type="match status" value="1"/>
</dbReference>
<gene>
    <name evidence="9" type="ORF">DFJ64_0490</name>
</gene>
<dbReference type="Gene3D" id="3.40.50.300">
    <property type="entry name" value="P-loop containing nucleotide triphosphate hydrolases"/>
    <property type="match status" value="1"/>
</dbReference>
<keyword evidence="4" id="KW-1003">Cell membrane</keyword>
<evidence type="ECO:0000256" key="7">
    <source>
        <dbReference type="ARBA" id="ARBA00023136"/>
    </source>
</evidence>
<dbReference type="SMART" id="SM00382">
    <property type="entry name" value="AAA"/>
    <property type="match status" value="1"/>
</dbReference>
<dbReference type="Proteomes" id="UP000256485">
    <property type="component" value="Unassembled WGS sequence"/>
</dbReference>
<dbReference type="GO" id="GO:0015833">
    <property type="term" value="P:peptide transport"/>
    <property type="evidence" value="ECO:0007669"/>
    <property type="project" value="InterPro"/>
</dbReference>
<proteinExistence type="inferred from homology"/>
<dbReference type="GO" id="GO:0005524">
    <property type="term" value="F:ATP binding"/>
    <property type="evidence" value="ECO:0007669"/>
    <property type="project" value="UniProtKB-KW"/>
</dbReference>
<evidence type="ECO:0000256" key="2">
    <source>
        <dbReference type="ARBA" id="ARBA00005417"/>
    </source>
</evidence>
<dbReference type="NCBIfam" id="TIGR01727">
    <property type="entry name" value="oligo_HPY"/>
    <property type="match status" value="1"/>
</dbReference>
<keyword evidence="10" id="KW-1185">Reference proteome</keyword>
<keyword evidence="3" id="KW-0813">Transport</keyword>
<dbReference type="RefSeq" id="WP_115848956.1">
    <property type="nucleotide sequence ID" value="NZ_QTUC01000001.1"/>
</dbReference>
<evidence type="ECO:0000256" key="1">
    <source>
        <dbReference type="ARBA" id="ARBA00004202"/>
    </source>
</evidence>
<dbReference type="PROSITE" id="PS50893">
    <property type="entry name" value="ABC_TRANSPORTER_2"/>
    <property type="match status" value="1"/>
</dbReference>
<dbReference type="InterPro" id="IPR050388">
    <property type="entry name" value="ABC_Ni/Peptide_Import"/>
</dbReference>
<dbReference type="InterPro" id="IPR017871">
    <property type="entry name" value="ABC_transporter-like_CS"/>
</dbReference>
<protein>
    <submittedName>
        <fullName evidence="9">Peptide/nickel transport system ATP-binding protein</fullName>
    </submittedName>
</protein>
<dbReference type="InterPro" id="IPR003593">
    <property type="entry name" value="AAA+_ATPase"/>
</dbReference>
<dbReference type="InterPro" id="IPR027417">
    <property type="entry name" value="P-loop_NTPase"/>
</dbReference>
<name>A0A3D9V0W5_THECX</name>
<dbReference type="PROSITE" id="PS00211">
    <property type="entry name" value="ABC_TRANSPORTER_1"/>
    <property type="match status" value="1"/>
</dbReference>
<evidence type="ECO:0000313" key="9">
    <source>
        <dbReference type="EMBL" id="REF35119.1"/>
    </source>
</evidence>
<comment type="subcellular location">
    <subcellularLocation>
        <location evidence="1">Cell membrane</location>
        <topology evidence="1">Peripheral membrane protein</topology>
    </subcellularLocation>
</comment>
<dbReference type="AlphaFoldDB" id="A0A3D9V0W5"/>
<evidence type="ECO:0000256" key="5">
    <source>
        <dbReference type="ARBA" id="ARBA00022741"/>
    </source>
</evidence>
<dbReference type="SUPFAM" id="SSF52540">
    <property type="entry name" value="P-loop containing nucleoside triphosphate hydrolases"/>
    <property type="match status" value="1"/>
</dbReference>
<dbReference type="FunFam" id="3.40.50.300:FF:000016">
    <property type="entry name" value="Oligopeptide ABC transporter ATP-binding component"/>
    <property type="match status" value="1"/>
</dbReference>
<keyword evidence="6 9" id="KW-0067">ATP-binding</keyword>